<dbReference type="OMA" id="PMAKENG"/>
<dbReference type="eggNOG" id="ENOG502SFUX">
    <property type="taxonomic scope" value="Eukaryota"/>
</dbReference>
<evidence type="ECO:0000259" key="1">
    <source>
        <dbReference type="PROSITE" id="PS50994"/>
    </source>
</evidence>
<proteinExistence type="predicted"/>
<dbReference type="PROSITE" id="PS50994">
    <property type="entry name" value="INTEGRASE"/>
    <property type="match status" value="1"/>
</dbReference>
<protein>
    <recommendedName>
        <fullName evidence="1">Integrase catalytic domain-containing protein</fullName>
    </recommendedName>
</protein>
<dbReference type="InterPro" id="IPR036397">
    <property type="entry name" value="RNaseH_sf"/>
</dbReference>
<feature type="non-terminal residue" evidence="2">
    <location>
        <position position="96"/>
    </location>
</feature>
<evidence type="ECO:0000313" key="3">
    <source>
        <dbReference type="Proteomes" id="UP000001593"/>
    </source>
</evidence>
<dbReference type="Gene3D" id="3.30.420.10">
    <property type="entry name" value="Ribonuclease H-like superfamily/Ribonuclease H"/>
    <property type="match status" value="1"/>
</dbReference>
<evidence type="ECO:0000313" key="2">
    <source>
        <dbReference type="EMBL" id="EDO37312.1"/>
    </source>
</evidence>
<dbReference type="PANTHER" id="PTHR37984">
    <property type="entry name" value="PROTEIN CBG26694"/>
    <property type="match status" value="1"/>
</dbReference>
<dbReference type="STRING" id="45351.A7SG34"/>
<dbReference type="InterPro" id="IPR050951">
    <property type="entry name" value="Retrovirus_Pol_polyprotein"/>
</dbReference>
<feature type="non-terminal residue" evidence="2">
    <location>
        <position position="1"/>
    </location>
</feature>
<feature type="domain" description="Integrase catalytic" evidence="1">
    <location>
        <begin position="1"/>
        <end position="96"/>
    </location>
</feature>
<reference evidence="2 3" key="1">
    <citation type="journal article" date="2007" name="Science">
        <title>Sea anemone genome reveals ancestral eumetazoan gene repertoire and genomic organization.</title>
        <authorList>
            <person name="Putnam N.H."/>
            <person name="Srivastava M."/>
            <person name="Hellsten U."/>
            <person name="Dirks B."/>
            <person name="Chapman J."/>
            <person name="Salamov A."/>
            <person name="Terry A."/>
            <person name="Shapiro H."/>
            <person name="Lindquist E."/>
            <person name="Kapitonov V.V."/>
            <person name="Jurka J."/>
            <person name="Genikhovich G."/>
            <person name="Grigoriev I.V."/>
            <person name="Lucas S.M."/>
            <person name="Steele R.E."/>
            <person name="Finnerty J.R."/>
            <person name="Technau U."/>
            <person name="Martindale M.Q."/>
            <person name="Rokhsar D.S."/>
        </authorList>
    </citation>
    <scope>NUCLEOTIDE SEQUENCE [LARGE SCALE GENOMIC DNA]</scope>
    <source>
        <strain evidence="3">CH2 X CH6</strain>
    </source>
</reference>
<dbReference type="InterPro" id="IPR012337">
    <property type="entry name" value="RNaseH-like_sf"/>
</dbReference>
<dbReference type="GO" id="GO:0003676">
    <property type="term" value="F:nucleic acid binding"/>
    <property type="evidence" value="ECO:0007669"/>
    <property type="project" value="InterPro"/>
</dbReference>
<dbReference type="HOGENOM" id="CLU_184153_0_0_1"/>
<organism evidence="2 3">
    <name type="scientific">Nematostella vectensis</name>
    <name type="common">Starlet sea anemone</name>
    <dbReference type="NCBI Taxonomy" id="45351"/>
    <lineage>
        <taxon>Eukaryota</taxon>
        <taxon>Metazoa</taxon>
        <taxon>Cnidaria</taxon>
        <taxon>Anthozoa</taxon>
        <taxon>Hexacorallia</taxon>
        <taxon>Actiniaria</taxon>
        <taxon>Edwardsiidae</taxon>
        <taxon>Nematostella</taxon>
    </lineage>
</organism>
<keyword evidence="3" id="KW-1185">Reference proteome</keyword>
<dbReference type="PANTHER" id="PTHR37984:SF5">
    <property type="entry name" value="PROTEIN NYNRIN-LIKE"/>
    <property type="match status" value="1"/>
</dbReference>
<dbReference type="AlphaFoldDB" id="A7SG34"/>
<name>A7SG34_NEMVE</name>
<dbReference type="EMBL" id="DS469649">
    <property type="protein sequence ID" value="EDO37312.1"/>
    <property type="molecule type" value="Genomic_DNA"/>
</dbReference>
<dbReference type="PhylomeDB" id="A7SG34"/>
<dbReference type="GO" id="GO:0015074">
    <property type="term" value="P:DNA integration"/>
    <property type="evidence" value="ECO:0007669"/>
    <property type="project" value="InterPro"/>
</dbReference>
<dbReference type="InterPro" id="IPR001584">
    <property type="entry name" value="Integrase_cat-core"/>
</dbReference>
<dbReference type="InParanoid" id="A7SG34"/>
<accession>A7SG34</accession>
<dbReference type="SUPFAM" id="SSF53098">
    <property type="entry name" value="Ribonuclease H-like"/>
    <property type="match status" value="1"/>
</dbReference>
<gene>
    <name evidence="2" type="ORF">NEMVEDRAFT_v1g117048</name>
</gene>
<sequence length="96" mass="10818">VKSDGGPQFTSKEFEEFSKEYGFMHDPSTPHFPQGNGEVESGVRIAKRILKQEDPSLALMTYRATPTQATKESPCKLIMGREIRTRLPTLNDNLHP</sequence>
<dbReference type="Proteomes" id="UP000001593">
    <property type="component" value="Unassembled WGS sequence"/>
</dbReference>